<dbReference type="PANTHER" id="PTHR10459:SF60">
    <property type="entry name" value="POLY [ADP-RIBOSE] POLYMERASE 2"/>
    <property type="match status" value="1"/>
</dbReference>
<dbReference type="Gene3D" id="2.20.25.630">
    <property type="match status" value="1"/>
</dbReference>
<keyword evidence="9" id="KW-0539">Nucleus</keyword>
<dbReference type="PANTHER" id="PTHR10459">
    <property type="entry name" value="DNA LIGASE"/>
    <property type="match status" value="1"/>
</dbReference>
<dbReference type="EC" id="2.4.2.30" evidence="2"/>
<dbReference type="PROSITE" id="PS50064">
    <property type="entry name" value="ZF_PARP_2"/>
    <property type="match status" value="1"/>
</dbReference>
<keyword evidence="8" id="KW-0520">NAD</keyword>
<dbReference type="GO" id="GO:0005730">
    <property type="term" value="C:nucleolus"/>
    <property type="evidence" value="ECO:0007669"/>
    <property type="project" value="TreeGrafter"/>
</dbReference>
<comment type="subcellular location">
    <subcellularLocation>
        <location evidence="1">Nucleus</location>
    </subcellularLocation>
</comment>
<keyword evidence="4" id="KW-0808">Transferase</keyword>
<dbReference type="Gene3D" id="3.30.1740.10">
    <property type="entry name" value="Zinc finger, PARP-type"/>
    <property type="match status" value="1"/>
</dbReference>
<dbReference type="GO" id="GO:1990404">
    <property type="term" value="F:NAD+-protein mono-ADP-ribosyltransferase activity"/>
    <property type="evidence" value="ECO:0007669"/>
    <property type="project" value="TreeGrafter"/>
</dbReference>
<organism evidence="13 14">
    <name type="scientific">Fasciola hepatica</name>
    <name type="common">Liver fluke</name>
    <dbReference type="NCBI Taxonomy" id="6192"/>
    <lineage>
        <taxon>Eukaryota</taxon>
        <taxon>Metazoa</taxon>
        <taxon>Spiralia</taxon>
        <taxon>Lophotrochozoa</taxon>
        <taxon>Platyhelminthes</taxon>
        <taxon>Trematoda</taxon>
        <taxon>Digenea</taxon>
        <taxon>Plagiorchiida</taxon>
        <taxon>Echinostomata</taxon>
        <taxon>Echinostomatoidea</taxon>
        <taxon>Fasciolidae</taxon>
        <taxon>Fasciola</taxon>
    </lineage>
</organism>
<evidence type="ECO:0000313" key="14">
    <source>
        <dbReference type="Proteomes" id="UP000230066"/>
    </source>
</evidence>
<keyword evidence="5" id="KW-0479">Metal-binding</keyword>
<dbReference type="GO" id="GO:0070212">
    <property type="term" value="P:protein poly-ADP-ribosylation"/>
    <property type="evidence" value="ECO:0007669"/>
    <property type="project" value="TreeGrafter"/>
</dbReference>
<dbReference type="Pfam" id="PF21728">
    <property type="entry name" value="PADR1_N"/>
    <property type="match status" value="1"/>
</dbReference>
<dbReference type="InterPro" id="IPR049296">
    <property type="entry name" value="PARP1-like_PADR1_N"/>
</dbReference>
<keyword evidence="14" id="KW-1185">Reference proteome</keyword>
<sequence>MEVDYNFQAEYAKSGRSGCLKCKTNIPQNSLRIAILVQAPTFDGKIPRWFHFQCFFGKNTKLRSTAEIKNFDSIRWEDQERIRKAISDLNGNVSADESKFAIKLSAPNMDCTKCKQELLKERHMIVAGDGKSGESYHLSCFSKSGLCTSGIDTENGKRPTADSTDTPAAKKAKLKNGDKATQPSQDALKAQSKLLWKLRDNLEREVSKDALIGLLEYNEQFVPTGVSNLLDAVADAMLFGALTRCPSCKAESLHYKNGQYKCGGMVNGWTPCLFTTQEPKRVPFNVPKEYHDVDFL</sequence>
<keyword evidence="6" id="KW-0863">Zinc-finger</keyword>
<evidence type="ECO:0000259" key="12">
    <source>
        <dbReference type="PROSITE" id="PS50064"/>
    </source>
</evidence>
<dbReference type="GO" id="GO:0003677">
    <property type="term" value="F:DNA binding"/>
    <property type="evidence" value="ECO:0007669"/>
    <property type="project" value="InterPro"/>
</dbReference>
<dbReference type="Pfam" id="PF00645">
    <property type="entry name" value="zf-PARP"/>
    <property type="match status" value="1"/>
</dbReference>
<feature type="domain" description="PARP-type" evidence="12">
    <location>
        <begin position="7"/>
        <end position="90"/>
    </location>
</feature>
<dbReference type="Pfam" id="PF08063">
    <property type="entry name" value="Zn_ribbon_PADR1"/>
    <property type="match status" value="1"/>
</dbReference>
<dbReference type="SMART" id="SM01336">
    <property type="entry name" value="zf-PARP"/>
    <property type="match status" value="1"/>
</dbReference>
<feature type="region of interest" description="Disordered" evidence="11">
    <location>
        <begin position="152"/>
        <end position="186"/>
    </location>
</feature>
<keyword evidence="7" id="KW-0862">Zinc</keyword>
<dbReference type="GO" id="GO:0006302">
    <property type="term" value="P:double-strand break repair"/>
    <property type="evidence" value="ECO:0007669"/>
    <property type="project" value="TreeGrafter"/>
</dbReference>
<evidence type="ECO:0000256" key="10">
    <source>
        <dbReference type="ARBA" id="ARBA00033987"/>
    </source>
</evidence>
<evidence type="ECO:0000256" key="11">
    <source>
        <dbReference type="SAM" id="MobiDB-lite"/>
    </source>
</evidence>
<evidence type="ECO:0000256" key="1">
    <source>
        <dbReference type="ARBA" id="ARBA00004123"/>
    </source>
</evidence>
<dbReference type="SMART" id="SM01335">
    <property type="entry name" value="PADR1"/>
    <property type="match status" value="1"/>
</dbReference>
<dbReference type="InterPro" id="IPR050800">
    <property type="entry name" value="ARTD/PARP"/>
</dbReference>
<dbReference type="GO" id="GO:0008270">
    <property type="term" value="F:zinc ion binding"/>
    <property type="evidence" value="ECO:0007669"/>
    <property type="project" value="UniProtKB-KW"/>
</dbReference>
<dbReference type="SUPFAM" id="SSF57716">
    <property type="entry name" value="Glucocorticoid receptor-like (DNA-binding domain)"/>
    <property type="match status" value="1"/>
</dbReference>
<dbReference type="InterPro" id="IPR036957">
    <property type="entry name" value="Znf_PARP_sf"/>
</dbReference>
<evidence type="ECO:0000256" key="2">
    <source>
        <dbReference type="ARBA" id="ARBA00012020"/>
    </source>
</evidence>
<evidence type="ECO:0000256" key="7">
    <source>
        <dbReference type="ARBA" id="ARBA00022833"/>
    </source>
</evidence>
<name>A0A4E0R9U1_FASHE</name>
<comment type="caution">
    <text evidence="13">The sequence shown here is derived from an EMBL/GenBank/DDBJ whole genome shotgun (WGS) entry which is preliminary data.</text>
</comment>
<evidence type="ECO:0000313" key="13">
    <source>
        <dbReference type="EMBL" id="THD18828.1"/>
    </source>
</evidence>
<dbReference type="AlphaFoldDB" id="A0A4E0R9U1"/>
<dbReference type="Gene3D" id="1.10.20.130">
    <property type="match status" value="1"/>
</dbReference>
<accession>A0A4E0R9U1</accession>
<protein>
    <recommendedName>
        <fullName evidence="2">NAD(+) ADP-ribosyltransferase</fullName>
        <ecNumber evidence="2">2.4.2.30</ecNumber>
    </recommendedName>
</protein>
<dbReference type="PROSITE" id="PS52007">
    <property type="entry name" value="PADR1"/>
    <property type="match status" value="1"/>
</dbReference>
<comment type="catalytic activity">
    <reaction evidence="10">
        <text>NAD(+) + (ADP-D-ribosyl)n-acceptor = nicotinamide + (ADP-D-ribosyl)n+1-acceptor + H(+).</text>
        <dbReference type="EC" id="2.4.2.30"/>
    </reaction>
</comment>
<dbReference type="InterPro" id="IPR012982">
    <property type="entry name" value="PARP1-like_PADR1_Zn_ribbon"/>
</dbReference>
<evidence type="ECO:0000256" key="5">
    <source>
        <dbReference type="ARBA" id="ARBA00022723"/>
    </source>
</evidence>
<evidence type="ECO:0000256" key="8">
    <source>
        <dbReference type="ARBA" id="ARBA00023027"/>
    </source>
</evidence>
<keyword evidence="3" id="KW-0328">Glycosyltransferase</keyword>
<dbReference type="InterPro" id="IPR038650">
    <property type="entry name" value="PADR1_C_dom_sf"/>
</dbReference>
<dbReference type="Proteomes" id="UP000230066">
    <property type="component" value="Unassembled WGS sequence"/>
</dbReference>
<evidence type="ECO:0000256" key="4">
    <source>
        <dbReference type="ARBA" id="ARBA00022679"/>
    </source>
</evidence>
<reference evidence="13" key="1">
    <citation type="submission" date="2019-03" db="EMBL/GenBank/DDBJ databases">
        <title>Improved annotation for the trematode Fasciola hepatica.</title>
        <authorList>
            <person name="Choi Y.-J."/>
            <person name="Martin J."/>
            <person name="Mitreva M."/>
        </authorList>
    </citation>
    <scope>NUCLEOTIDE SEQUENCE [LARGE SCALE GENOMIC DNA]</scope>
</reference>
<gene>
    <name evidence="13" type="ORF">D915_010520</name>
</gene>
<dbReference type="InterPro" id="IPR001510">
    <property type="entry name" value="Znf_PARP"/>
</dbReference>
<proteinExistence type="predicted"/>
<evidence type="ECO:0000256" key="3">
    <source>
        <dbReference type="ARBA" id="ARBA00022676"/>
    </source>
</evidence>
<dbReference type="EMBL" id="JXXN02008366">
    <property type="protein sequence ID" value="THD18828.1"/>
    <property type="molecule type" value="Genomic_DNA"/>
</dbReference>
<evidence type="ECO:0000256" key="9">
    <source>
        <dbReference type="ARBA" id="ARBA00023242"/>
    </source>
</evidence>
<evidence type="ECO:0000256" key="6">
    <source>
        <dbReference type="ARBA" id="ARBA00022771"/>
    </source>
</evidence>
<dbReference type="GO" id="GO:0003950">
    <property type="term" value="F:NAD+ poly-ADP-ribosyltransferase activity"/>
    <property type="evidence" value="ECO:0007669"/>
    <property type="project" value="UniProtKB-EC"/>
</dbReference>